<comment type="caution">
    <text evidence="2">The sequence shown here is derived from an EMBL/GenBank/DDBJ whole genome shotgun (WGS) entry which is preliminary data.</text>
</comment>
<dbReference type="Proteomes" id="UP000326939">
    <property type="component" value="Chromosome 8"/>
</dbReference>
<evidence type="ECO:0000313" key="3">
    <source>
        <dbReference type="Proteomes" id="UP000326939"/>
    </source>
</evidence>
<dbReference type="EMBL" id="VDCV01000008">
    <property type="protein sequence ID" value="KAB5544778.1"/>
    <property type="molecule type" value="Genomic_DNA"/>
</dbReference>
<reference evidence="3" key="1">
    <citation type="journal article" date="2019" name="Gigascience">
        <title>De novo genome assembly of the endangered Acer yangbiense, a plant species with extremely small populations endemic to Yunnan Province, China.</title>
        <authorList>
            <person name="Yang J."/>
            <person name="Wariss H.M."/>
            <person name="Tao L."/>
            <person name="Zhang R."/>
            <person name="Yun Q."/>
            <person name="Hollingsworth P."/>
            <person name="Dao Z."/>
            <person name="Luo G."/>
            <person name="Guo H."/>
            <person name="Ma Y."/>
            <person name="Sun W."/>
        </authorList>
    </citation>
    <scope>NUCLEOTIDE SEQUENCE [LARGE SCALE GENOMIC DNA]</scope>
    <source>
        <strain evidence="3">cv. br00</strain>
    </source>
</reference>
<feature type="transmembrane region" description="Helical" evidence="1">
    <location>
        <begin position="83"/>
        <end position="106"/>
    </location>
</feature>
<accession>A0A5N5LQA6</accession>
<keyword evidence="1" id="KW-0812">Transmembrane</keyword>
<sequence length="133" mass="14673">MGPMRALLLSSPDMTAAFLCSLIIHFRTSLDYILPAVIEQFKTCDEIHRCLMLGAGTGTLPDFSSLPLRGWGSGLQLTLNTRLFYMSILFFDFGPVGLTYGLSILVSKSLEVITGVPSILSSLCYISMRRPYL</sequence>
<proteinExistence type="predicted"/>
<evidence type="ECO:0000256" key="1">
    <source>
        <dbReference type="SAM" id="Phobius"/>
    </source>
</evidence>
<keyword evidence="1" id="KW-1133">Transmembrane helix</keyword>
<protein>
    <submittedName>
        <fullName evidence="2">Uncharacterized protein</fullName>
    </submittedName>
</protein>
<name>A0A5N5LQA6_9ROSI</name>
<gene>
    <name evidence="2" type="ORF">DKX38_012890</name>
</gene>
<dbReference type="AlphaFoldDB" id="A0A5N5LQA6"/>
<evidence type="ECO:0000313" key="2">
    <source>
        <dbReference type="EMBL" id="KAB5544778.1"/>
    </source>
</evidence>
<keyword evidence="1" id="KW-0472">Membrane</keyword>
<keyword evidence="3" id="KW-1185">Reference proteome</keyword>
<organism evidence="2 3">
    <name type="scientific">Salix brachista</name>
    <dbReference type="NCBI Taxonomy" id="2182728"/>
    <lineage>
        <taxon>Eukaryota</taxon>
        <taxon>Viridiplantae</taxon>
        <taxon>Streptophyta</taxon>
        <taxon>Embryophyta</taxon>
        <taxon>Tracheophyta</taxon>
        <taxon>Spermatophyta</taxon>
        <taxon>Magnoliopsida</taxon>
        <taxon>eudicotyledons</taxon>
        <taxon>Gunneridae</taxon>
        <taxon>Pentapetalae</taxon>
        <taxon>rosids</taxon>
        <taxon>fabids</taxon>
        <taxon>Malpighiales</taxon>
        <taxon>Salicaceae</taxon>
        <taxon>Saliceae</taxon>
        <taxon>Salix</taxon>
    </lineage>
</organism>